<gene>
    <name evidence="1" type="ORF">AXF42_Ash017671</name>
</gene>
<keyword evidence="2" id="KW-1185">Reference proteome</keyword>
<dbReference type="EMBL" id="KZ452018">
    <property type="protein sequence ID" value="PKA50792.1"/>
    <property type="molecule type" value="Genomic_DNA"/>
</dbReference>
<protein>
    <submittedName>
        <fullName evidence="1">Uncharacterized protein</fullName>
    </submittedName>
</protein>
<reference evidence="1 2" key="1">
    <citation type="journal article" date="2017" name="Nature">
        <title>The Apostasia genome and the evolution of orchids.</title>
        <authorList>
            <person name="Zhang G.Q."/>
            <person name="Liu K.W."/>
            <person name="Li Z."/>
            <person name="Lohaus R."/>
            <person name="Hsiao Y.Y."/>
            <person name="Niu S.C."/>
            <person name="Wang J.Y."/>
            <person name="Lin Y.C."/>
            <person name="Xu Q."/>
            <person name="Chen L.J."/>
            <person name="Yoshida K."/>
            <person name="Fujiwara S."/>
            <person name="Wang Z.W."/>
            <person name="Zhang Y.Q."/>
            <person name="Mitsuda N."/>
            <person name="Wang M."/>
            <person name="Liu G.H."/>
            <person name="Pecoraro L."/>
            <person name="Huang H.X."/>
            <person name="Xiao X.J."/>
            <person name="Lin M."/>
            <person name="Wu X.Y."/>
            <person name="Wu W.L."/>
            <person name="Chen Y.Y."/>
            <person name="Chang S.B."/>
            <person name="Sakamoto S."/>
            <person name="Ohme-Takagi M."/>
            <person name="Yagi M."/>
            <person name="Zeng S.J."/>
            <person name="Shen C.Y."/>
            <person name="Yeh C.M."/>
            <person name="Luo Y.B."/>
            <person name="Tsai W.C."/>
            <person name="Van de Peer Y."/>
            <person name="Liu Z.J."/>
        </authorList>
    </citation>
    <scope>NUCLEOTIDE SEQUENCE [LARGE SCALE GENOMIC DNA]</scope>
    <source>
        <strain evidence="2">cv. Shenzhen</strain>
        <tissue evidence="1">Stem</tissue>
    </source>
</reference>
<accession>A0A2I0A5I4</accession>
<dbReference type="Proteomes" id="UP000236161">
    <property type="component" value="Unassembled WGS sequence"/>
</dbReference>
<name>A0A2I0A5I4_9ASPA</name>
<evidence type="ECO:0000313" key="1">
    <source>
        <dbReference type="EMBL" id="PKA50792.1"/>
    </source>
</evidence>
<dbReference type="AlphaFoldDB" id="A0A2I0A5I4"/>
<proteinExistence type="predicted"/>
<sequence length="68" mass="8254">MASPHVIDHLQLQRRKRKEAELFFCCEPFLIRVEKKKEREKKMKEERRKGVKVFGEKTRVGERDARGR</sequence>
<organism evidence="1 2">
    <name type="scientific">Apostasia shenzhenica</name>
    <dbReference type="NCBI Taxonomy" id="1088818"/>
    <lineage>
        <taxon>Eukaryota</taxon>
        <taxon>Viridiplantae</taxon>
        <taxon>Streptophyta</taxon>
        <taxon>Embryophyta</taxon>
        <taxon>Tracheophyta</taxon>
        <taxon>Spermatophyta</taxon>
        <taxon>Magnoliopsida</taxon>
        <taxon>Liliopsida</taxon>
        <taxon>Asparagales</taxon>
        <taxon>Orchidaceae</taxon>
        <taxon>Apostasioideae</taxon>
        <taxon>Apostasia</taxon>
    </lineage>
</organism>
<evidence type="ECO:0000313" key="2">
    <source>
        <dbReference type="Proteomes" id="UP000236161"/>
    </source>
</evidence>